<dbReference type="PANTHER" id="PTHR43711:SF1">
    <property type="entry name" value="HISTIDINE KINASE 1"/>
    <property type="match status" value="1"/>
</dbReference>
<evidence type="ECO:0000256" key="6">
    <source>
        <dbReference type="ARBA" id="ARBA00022679"/>
    </source>
</evidence>
<keyword evidence="12" id="KW-1133">Transmembrane helix</keyword>
<keyword evidence="4" id="KW-1003">Cell membrane</keyword>
<feature type="domain" description="HAMP" evidence="14">
    <location>
        <begin position="81"/>
        <end position="128"/>
    </location>
</feature>
<evidence type="ECO:0000313" key="16">
    <source>
        <dbReference type="Proteomes" id="UP001589818"/>
    </source>
</evidence>
<dbReference type="RefSeq" id="WP_204818580.1">
    <property type="nucleotide sequence ID" value="NZ_JANHOF010000005.1"/>
</dbReference>
<dbReference type="InterPro" id="IPR036097">
    <property type="entry name" value="HisK_dim/P_sf"/>
</dbReference>
<comment type="catalytic activity">
    <reaction evidence="1">
        <text>ATP + protein L-histidine = ADP + protein N-phospho-L-histidine.</text>
        <dbReference type="EC" id="2.7.13.3"/>
    </reaction>
</comment>
<keyword evidence="9 15" id="KW-0067">ATP-binding</keyword>
<evidence type="ECO:0000256" key="8">
    <source>
        <dbReference type="ARBA" id="ARBA00022777"/>
    </source>
</evidence>
<dbReference type="Gene3D" id="6.10.340.10">
    <property type="match status" value="1"/>
</dbReference>
<dbReference type="Pfam" id="PF02518">
    <property type="entry name" value="HATPase_c"/>
    <property type="match status" value="1"/>
</dbReference>
<dbReference type="EC" id="2.7.13.3" evidence="3"/>
<dbReference type="PROSITE" id="PS50109">
    <property type="entry name" value="HIS_KIN"/>
    <property type="match status" value="1"/>
</dbReference>
<evidence type="ECO:0000256" key="1">
    <source>
        <dbReference type="ARBA" id="ARBA00000085"/>
    </source>
</evidence>
<dbReference type="Gene3D" id="1.10.287.130">
    <property type="match status" value="1"/>
</dbReference>
<dbReference type="PRINTS" id="PR00344">
    <property type="entry name" value="BCTRLSENSOR"/>
</dbReference>
<dbReference type="PANTHER" id="PTHR43711">
    <property type="entry name" value="TWO-COMPONENT HISTIDINE KINASE"/>
    <property type="match status" value="1"/>
</dbReference>
<dbReference type="CDD" id="cd00082">
    <property type="entry name" value="HisKA"/>
    <property type="match status" value="1"/>
</dbReference>
<evidence type="ECO:0000256" key="11">
    <source>
        <dbReference type="ARBA" id="ARBA00023136"/>
    </source>
</evidence>
<keyword evidence="7" id="KW-0547">Nucleotide-binding</keyword>
<evidence type="ECO:0000259" key="13">
    <source>
        <dbReference type="PROSITE" id="PS50109"/>
    </source>
</evidence>
<dbReference type="Gene3D" id="3.30.565.10">
    <property type="entry name" value="Histidine kinase-like ATPase, C-terminal domain"/>
    <property type="match status" value="1"/>
</dbReference>
<keyword evidence="16" id="KW-1185">Reference proteome</keyword>
<comment type="caution">
    <text evidence="15">The sequence shown here is derived from an EMBL/GenBank/DDBJ whole genome shotgun (WGS) entry which is preliminary data.</text>
</comment>
<dbReference type="InterPro" id="IPR004358">
    <property type="entry name" value="Sig_transdc_His_kin-like_C"/>
</dbReference>
<dbReference type="SUPFAM" id="SSF47384">
    <property type="entry name" value="Homodimeric domain of signal transducing histidine kinase"/>
    <property type="match status" value="1"/>
</dbReference>
<keyword evidence="10" id="KW-0902">Two-component regulatory system</keyword>
<dbReference type="InterPro" id="IPR036890">
    <property type="entry name" value="HATPase_C_sf"/>
</dbReference>
<accession>A0ABV6JLZ9</accession>
<feature type="domain" description="Histidine kinase" evidence="13">
    <location>
        <begin position="136"/>
        <end position="351"/>
    </location>
</feature>
<evidence type="ECO:0000259" key="14">
    <source>
        <dbReference type="PROSITE" id="PS50885"/>
    </source>
</evidence>
<dbReference type="InterPro" id="IPR003594">
    <property type="entry name" value="HATPase_dom"/>
</dbReference>
<evidence type="ECO:0000256" key="10">
    <source>
        <dbReference type="ARBA" id="ARBA00023012"/>
    </source>
</evidence>
<dbReference type="SUPFAM" id="SSF55874">
    <property type="entry name" value="ATPase domain of HSP90 chaperone/DNA topoisomerase II/histidine kinase"/>
    <property type="match status" value="1"/>
</dbReference>
<dbReference type="SMART" id="SM00388">
    <property type="entry name" value="HisKA"/>
    <property type="match status" value="1"/>
</dbReference>
<keyword evidence="8" id="KW-0418">Kinase</keyword>
<dbReference type="CDD" id="cd16922">
    <property type="entry name" value="HATPase_EvgS-ArcB-TorS-like"/>
    <property type="match status" value="1"/>
</dbReference>
<protein>
    <recommendedName>
        <fullName evidence="3">histidine kinase</fullName>
        <ecNumber evidence="3">2.7.13.3</ecNumber>
    </recommendedName>
</protein>
<name>A0ABV6JLZ9_9BACL</name>
<dbReference type="CDD" id="cd06225">
    <property type="entry name" value="HAMP"/>
    <property type="match status" value="1"/>
</dbReference>
<sequence length="352" mass="40136">MKRLRIIGDVLLKSIFILLMLSLCWISAYFVTDWSFQRWGWHSSMLLRQLSISILGFIFFGVFISIISPFVRKKQMAFFYELTHALKRISKGDFQINLNTFEGRNDSPLGQLAYSINDMAVNLKAMEEMRQEFISNVSHEIQSPLTSISGFARAMLYEELPREDQLQYLAIIEAESVRLSRLSDDLLRLSSLNSEHHPFHPEEYRLDKQLQLQILTFEPQWLDKNLEIRVSLAELSVKADKNLLSQVWVNLIHNAVKFTPEGGTISVTLEQQDDRAVVHIADSGIGMSAEDQSRIFERFFKADKSRTRTAGGSGLGLSIVHKIVELHQGTISVRSQLGEGTTLSISLPCHPH</sequence>
<dbReference type="Pfam" id="PF00512">
    <property type="entry name" value="HisKA"/>
    <property type="match status" value="1"/>
</dbReference>
<dbReference type="SMART" id="SM00387">
    <property type="entry name" value="HATPase_c"/>
    <property type="match status" value="1"/>
</dbReference>
<evidence type="ECO:0000256" key="3">
    <source>
        <dbReference type="ARBA" id="ARBA00012438"/>
    </source>
</evidence>
<dbReference type="InterPro" id="IPR005467">
    <property type="entry name" value="His_kinase_dom"/>
</dbReference>
<gene>
    <name evidence="15" type="ORF">ACFFJ8_35175</name>
</gene>
<keyword evidence="12" id="KW-0812">Transmembrane</keyword>
<dbReference type="InterPro" id="IPR003660">
    <property type="entry name" value="HAMP_dom"/>
</dbReference>
<organism evidence="15 16">
    <name type="scientific">Paenibacillus mendelii</name>
    <dbReference type="NCBI Taxonomy" id="206163"/>
    <lineage>
        <taxon>Bacteria</taxon>
        <taxon>Bacillati</taxon>
        <taxon>Bacillota</taxon>
        <taxon>Bacilli</taxon>
        <taxon>Bacillales</taxon>
        <taxon>Paenibacillaceae</taxon>
        <taxon>Paenibacillus</taxon>
    </lineage>
</organism>
<reference evidence="15 16" key="1">
    <citation type="submission" date="2024-09" db="EMBL/GenBank/DDBJ databases">
        <authorList>
            <person name="Sun Q."/>
            <person name="Mori K."/>
        </authorList>
    </citation>
    <scope>NUCLEOTIDE SEQUENCE [LARGE SCALE GENOMIC DNA]</scope>
    <source>
        <strain evidence="15 16">CCM 4839</strain>
    </source>
</reference>
<feature type="transmembrane region" description="Helical" evidence="12">
    <location>
        <begin position="50"/>
        <end position="71"/>
    </location>
</feature>
<evidence type="ECO:0000256" key="4">
    <source>
        <dbReference type="ARBA" id="ARBA00022475"/>
    </source>
</evidence>
<dbReference type="GO" id="GO:0005524">
    <property type="term" value="F:ATP binding"/>
    <property type="evidence" value="ECO:0007669"/>
    <property type="project" value="UniProtKB-KW"/>
</dbReference>
<evidence type="ECO:0000256" key="5">
    <source>
        <dbReference type="ARBA" id="ARBA00022553"/>
    </source>
</evidence>
<dbReference type="PROSITE" id="PS50885">
    <property type="entry name" value="HAMP"/>
    <property type="match status" value="1"/>
</dbReference>
<proteinExistence type="predicted"/>
<evidence type="ECO:0000256" key="7">
    <source>
        <dbReference type="ARBA" id="ARBA00022741"/>
    </source>
</evidence>
<evidence type="ECO:0000256" key="12">
    <source>
        <dbReference type="SAM" id="Phobius"/>
    </source>
</evidence>
<dbReference type="InterPro" id="IPR003661">
    <property type="entry name" value="HisK_dim/P_dom"/>
</dbReference>
<feature type="transmembrane region" description="Helical" evidence="12">
    <location>
        <begin position="12"/>
        <end position="30"/>
    </location>
</feature>
<comment type="subcellular location">
    <subcellularLocation>
        <location evidence="2">Cell membrane</location>
        <topology evidence="2">Multi-pass membrane protein</topology>
    </subcellularLocation>
</comment>
<dbReference type="EMBL" id="JBHLVF010000061">
    <property type="protein sequence ID" value="MFC0396577.1"/>
    <property type="molecule type" value="Genomic_DNA"/>
</dbReference>
<keyword evidence="11 12" id="KW-0472">Membrane</keyword>
<dbReference type="InterPro" id="IPR050736">
    <property type="entry name" value="Sensor_HK_Regulatory"/>
</dbReference>
<dbReference type="Proteomes" id="UP001589818">
    <property type="component" value="Unassembled WGS sequence"/>
</dbReference>
<keyword evidence="6" id="KW-0808">Transferase</keyword>
<evidence type="ECO:0000256" key="9">
    <source>
        <dbReference type="ARBA" id="ARBA00022840"/>
    </source>
</evidence>
<keyword evidence="5" id="KW-0597">Phosphoprotein</keyword>
<evidence type="ECO:0000313" key="15">
    <source>
        <dbReference type="EMBL" id="MFC0396577.1"/>
    </source>
</evidence>
<evidence type="ECO:0000256" key="2">
    <source>
        <dbReference type="ARBA" id="ARBA00004651"/>
    </source>
</evidence>